<feature type="region of interest" description="Disordered" evidence="1">
    <location>
        <begin position="155"/>
        <end position="227"/>
    </location>
</feature>
<accession>A0ABT7M7D0</accession>
<feature type="compositionally biased region" description="Acidic residues" evidence="1">
    <location>
        <begin position="218"/>
        <end position="227"/>
    </location>
</feature>
<feature type="domain" description="eCIS core" evidence="2">
    <location>
        <begin position="81"/>
        <end position="158"/>
    </location>
</feature>
<organism evidence="3 4">
    <name type="scientific">Actinomycetospora termitidis</name>
    <dbReference type="NCBI Taxonomy" id="3053470"/>
    <lineage>
        <taxon>Bacteria</taxon>
        <taxon>Bacillati</taxon>
        <taxon>Actinomycetota</taxon>
        <taxon>Actinomycetes</taxon>
        <taxon>Pseudonocardiales</taxon>
        <taxon>Pseudonocardiaceae</taxon>
        <taxon>Actinomycetospora</taxon>
    </lineage>
</organism>
<gene>
    <name evidence="3" type="ORF">QRT03_11445</name>
</gene>
<reference evidence="3 4" key="1">
    <citation type="submission" date="2023-06" db="EMBL/GenBank/DDBJ databases">
        <title>Actinomycetospora Odt1-22.</title>
        <authorList>
            <person name="Supong K."/>
        </authorList>
    </citation>
    <scope>NUCLEOTIDE SEQUENCE [LARGE SCALE GENOMIC DNA]</scope>
    <source>
        <strain evidence="3 4">Odt1-22</strain>
    </source>
</reference>
<evidence type="ECO:0000313" key="4">
    <source>
        <dbReference type="Proteomes" id="UP001231924"/>
    </source>
</evidence>
<name>A0ABT7M7D0_9PSEU</name>
<feature type="region of interest" description="Disordered" evidence="1">
    <location>
        <begin position="1"/>
        <end position="39"/>
    </location>
</feature>
<dbReference type="Pfam" id="PF13699">
    <property type="entry name" value="eCIS_core"/>
    <property type="match status" value="1"/>
</dbReference>
<proteinExistence type="predicted"/>
<dbReference type="EMBL" id="JASVWF010000002">
    <property type="protein sequence ID" value="MDL5156576.1"/>
    <property type="molecule type" value="Genomic_DNA"/>
</dbReference>
<feature type="compositionally biased region" description="Basic and acidic residues" evidence="1">
    <location>
        <begin position="173"/>
        <end position="190"/>
    </location>
</feature>
<evidence type="ECO:0000256" key="1">
    <source>
        <dbReference type="SAM" id="MobiDB-lite"/>
    </source>
</evidence>
<dbReference type="Proteomes" id="UP001231924">
    <property type="component" value="Unassembled WGS sequence"/>
</dbReference>
<sequence>MRGHEHGGEEHGGDLRPRGDRVTSDEDSTSFEAAAAGRPDVLGARGMLGLQRAAGNASVSGMVEEERSPVLDVVNSGGGAPLDSATRTDMETRLGHDFSDVRVHTGSDAHESAKSVQAHAYTVGSNIVFQRDRYDPSSTAGRTMLAHELTHVMQQRSGPVDGTPTAGGIRVSDPSDRFEREAVEVAERAVPESPTSPAAGGAPVQRQDSEVESASPEAPEEVLPEGS</sequence>
<feature type="compositionally biased region" description="Basic and acidic residues" evidence="1">
    <location>
        <begin position="1"/>
        <end position="24"/>
    </location>
</feature>
<evidence type="ECO:0000313" key="3">
    <source>
        <dbReference type="EMBL" id="MDL5156576.1"/>
    </source>
</evidence>
<comment type="caution">
    <text evidence="3">The sequence shown here is derived from an EMBL/GenBank/DDBJ whole genome shotgun (WGS) entry which is preliminary data.</text>
</comment>
<evidence type="ECO:0000259" key="2">
    <source>
        <dbReference type="Pfam" id="PF13699"/>
    </source>
</evidence>
<protein>
    <submittedName>
        <fullName evidence="3">DUF4157 domain-containing protein</fullName>
    </submittedName>
</protein>
<dbReference type="InterPro" id="IPR025295">
    <property type="entry name" value="eCIS_core_dom"/>
</dbReference>
<keyword evidence="4" id="KW-1185">Reference proteome</keyword>